<organism evidence="1 2">
    <name type="scientific">Nocardiopsis alba (strain ATCC BAA-2165 / BE74)</name>
    <dbReference type="NCBI Taxonomy" id="1205910"/>
    <lineage>
        <taxon>Bacteria</taxon>
        <taxon>Bacillati</taxon>
        <taxon>Actinomycetota</taxon>
        <taxon>Actinomycetes</taxon>
        <taxon>Streptosporangiales</taxon>
        <taxon>Nocardiopsidaceae</taxon>
        <taxon>Nocardiopsis</taxon>
    </lineage>
</organism>
<proteinExistence type="predicted"/>
<reference evidence="2" key="2">
    <citation type="submission" date="2012-08" db="EMBL/GenBank/DDBJ databases">
        <title>Whole-genome sequence of Nocardiopsis alba strain ATCC BAA-2165 associated with honeybees.</title>
        <authorList>
            <person name="Qiao J."/>
            <person name="Chen L."/>
            <person name="Li Y."/>
            <person name="Wang J."/>
            <person name="Zhang W."/>
            <person name="Chen S."/>
        </authorList>
    </citation>
    <scope>NUCLEOTIDE SEQUENCE [LARGE SCALE GENOMIC DNA]</scope>
    <source>
        <strain evidence="2">ATCC BAA-2165 / BE74</strain>
    </source>
</reference>
<dbReference type="Proteomes" id="UP000003779">
    <property type="component" value="Chromosome"/>
</dbReference>
<name>J7LDU4_NOCAA</name>
<protein>
    <submittedName>
        <fullName evidence="1">Putative v8-like Glu-specific endopeptidase-like protein</fullName>
    </submittedName>
</protein>
<dbReference type="OrthoDB" id="3483116at2"/>
<evidence type="ECO:0000313" key="2">
    <source>
        <dbReference type="Proteomes" id="UP000003779"/>
    </source>
</evidence>
<gene>
    <name evidence="1" type="ordered locus">B005_5412</name>
</gene>
<dbReference type="STRING" id="1205910.B005_5412"/>
<dbReference type="EMBL" id="CP003788">
    <property type="protein sequence ID" value="AFR09014.1"/>
    <property type="molecule type" value="Genomic_DNA"/>
</dbReference>
<evidence type="ECO:0000313" key="1">
    <source>
        <dbReference type="EMBL" id="AFR09014.1"/>
    </source>
</evidence>
<sequence length="287" mass="31784">MVHIVGVHGIGQGGTGHRQVAEDWEGAILDGIDEIGVVLEQDFSFSLAYWTDLLSPDVRHLGPEDDPIDDGVPMSEAEAAFVVDMFTDRLGEDTVERIEQAPDEELGPPAMSPFVNRLIAELDRRNKKENVGRRLVRASREVYRYLFVPELARPVRDRVAGKLDEDTSVVVAHSLGSVIAYDLLRGGETPSGWGTRKRTLITCGSPLGFPTVRRALGFEDGTMLDPLPGVHWVNVYDERDVVTAGRGLHQEPFVIDEKVDNGLRDPHSALRYLRRTPVARAVLDCGR</sequence>
<dbReference type="RefSeq" id="WP_014911472.1">
    <property type="nucleotide sequence ID" value="NC_018524.1"/>
</dbReference>
<accession>J7LDU4</accession>
<dbReference type="AlphaFoldDB" id="J7LDU4"/>
<dbReference type="HOGENOM" id="CLU_070813_1_0_11"/>
<reference evidence="1 2" key="1">
    <citation type="journal article" date="2012" name="J. Bacteriol.">
        <title>Whole-Genome Sequence of Nocardiopsis alba Strain ATCC BAA-2165, Associated with Honeybees.</title>
        <authorList>
            <person name="Qiao J."/>
            <person name="Chen L."/>
            <person name="Li Y."/>
            <person name="Wang J."/>
            <person name="Zhang W."/>
            <person name="Chen S."/>
        </authorList>
    </citation>
    <scope>NUCLEOTIDE SEQUENCE [LARGE SCALE GENOMIC DNA]</scope>
    <source>
        <strain evidence="2">ATCC BAA-2165 / BE74</strain>
    </source>
</reference>
<dbReference type="KEGG" id="nal:B005_5412"/>
<dbReference type="PATRIC" id="fig|1205910.3.peg.5122"/>